<dbReference type="PANTHER" id="PTHR35908:SF1">
    <property type="entry name" value="CONSERVED PROTEIN"/>
    <property type="match status" value="1"/>
</dbReference>
<dbReference type="Proteomes" id="UP000660611">
    <property type="component" value="Unassembled WGS sequence"/>
</dbReference>
<name>A0A919PGP6_9ACTN</name>
<evidence type="ECO:0000313" key="2">
    <source>
        <dbReference type="EMBL" id="GIG42921.1"/>
    </source>
</evidence>
<organism evidence="2 3">
    <name type="scientific">Dactylosporangium siamense</name>
    <dbReference type="NCBI Taxonomy" id="685454"/>
    <lineage>
        <taxon>Bacteria</taxon>
        <taxon>Bacillati</taxon>
        <taxon>Actinomycetota</taxon>
        <taxon>Actinomycetes</taxon>
        <taxon>Micromonosporales</taxon>
        <taxon>Micromonosporaceae</taxon>
        <taxon>Dactylosporangium</taxon>
    </lineage>
</organism>
<accession>A0A919PGP6</accession>
<feature type="domain" description="Glyoxalase-like" evidence="1">
    <location>
        <begin position="109"/>
        <end position="216"/>
    </location>
</feature>
<evidence type="ECO:0000259" key="1">
    <source>
        <dbReference type="Pfam" id="PF18029"/>
    </source>
</evidence>
<dbReference type="PANTHER" id="PTHR35908">
    <property type="entry name" value="HYPOTHETICAL FUSION PROTEIN"/>
    <property type="match status" value="1"/>
</dbReference>
<dbReference type="RefSeq" id="WP_203844785.1">
    <property type="nucleotide sequence ID" value="NZ_BAAAVW010000002.1"/>
</dbReference>
<dbReference type="Gene3D" id="3.10.180.10">
    <property type="entry name" value="2,3-Dihydroxybiphenyl 1,2-Dioxygenase, domain 1"/>
    <property type="match status" value="1"/>
</dbReference>
<protein>
    <recommendedName>
        <fullName evidence="1">Glyoxalase-like domain-containing protein</fullName>
    </recommendedName>
</protein>
<dbReference type="SUPFAM" id="SSF54593">
    <property type="entry name" value="Glyoxalase/Bleomycin resistance protein/Dihydroxybiphenyl dioxygenase"/>
    <property type="match status" value="1"/>
</dbReference>
<dbReference type="Pfam" id="PF18029">
    <property type="entry name" value="Glyoxalase_6"/>
    <property type="match status" value="1"/>
</dbReference>
<evidence type="ECO:0000313" key="3">
    <source>
        <dbReference type="Proteomes" id="UP000660611"/>
    </source>
</evidence>
<dbReference type="AlphaFoldDB" id="A0A919PGP6"/>
<reference evidence="2" key="1">
    <citation type="submission" date="2021-01" db="EMBL/GenBank/DDBJ databases">
        <title>Whole genome shotgun sequence of Dactylosporangium siamense NBRC 106093.</title>
        <authorList>
            <person name="Komaki H."/>
            <person name="Tamura T."/>
        </authorList>
    </citation>
    <scope>NUCLEOTIDE SEQUENCE</scope>
    <source>
        <strain evidence="2">NBRC 106093</strain>
    </source>
</reference>
<sequence>MNRQEISDAVIDVGWRYILSTIMTTVPVGSIGQAAEVAARCTAVAGDDADRHLWLDLRADHVLLTLQTLGAAKVTVRDIELARALSGSLREIGLATVPATERSVQLLEIAVDALDIPAVRPFWKAVLGYEDEEGNAGDPGAAVVDPHRLGPAVWFQQMAEPRVERNRIHFDISVPHDAAEGRIAAALAAGGILVSEAAAPAFWILADVEGNEVCVTTWQGRD</sequence>
<proteinExistence type="predicted"/>
<dbReference type="InterPro" id="IPR029068">
    <property type="entry name" value="Glyas_Bleomycin-R_OHBP_Dase"/>
</dbReference>
<comment type="caution">
    <text evidence="2">The sequence shown here is derived from an EMBL/GenBank/DDBJ whole genome shotgun (WGS) entry which is preliminary data.</text>
</comment>
<dbReference type="InterPro" id="IPR036428">
    <property type="entry name" value="PCD_sf"/>
</dbReference>
<dbReference type="GO" id="GO:0006729">
    <property type="term" value="P:tetrahydrobiopterin biosynthetic process"/>
    <property type="evidence" value="ECO:0007669"/>
    <property type="project" value="InterPro"/>
</dbReference>
<dbReference type="EMBL" id="BONQ01000017">
    <property type="protein sequence ID" value="GIG42921.1"/>
    <property type="molecule type" value="Genomic_DNA"/>
</dbReference>
<keyword evidence="3" id="KW-1185">Reference proteome</keyword>
<dbReference type="SUPFAM" id="SSF55248">
    <property type="entry name" value="PCD-like"/>
    <property type="match status" value="1"/>
</dbReference>
<gene>
    <name evidence="2" type="ORF">Dsi01nite_009620</name>
</gene>
<dbReference type="GO" id="GO:0008124">
    <property type="term" value="F:4-alpha-hydroxytetrahydrobiopterin dehydratase activity"/>
    <property type="evidence" value="ECO:0007669"/>
    <property type="project" value="InterPro"/>
</dbReference>
<dbReference type="InterPro" id="IPR041581">
    <property type="entry name" value="Glyoxalase_6"/>
</dbReference>